<dbReference type="Pfam" id="PF13563">
    <property type="entry name" value="2_5_RNA_ligase2"/>
    <property type="match status" value="1"/>
</dbReference>
<reference evidence="1 2" key="1">
    <citation type="submission" date="2019-11" db="EMBL/GenBank/DDBJ databases">
        <authorList>
            <person name="Li J."/>
        </authorList>
    </citation>
    <scope>NUCLEOTIDE SEQUENCE [LARGE SCALE GENOMIC DNA]</scope>
    <source>
        <strain evidence="1 2">J4</strain>
    </source>
</reference>
<protein>
    <submittedName>
        <fullName evidence="1">2'-5' RNA ligase family protein</fullName>
    </submittedName>
</protein>
<comment type="caution">
    <text evidence="1">The sequence shown here is derived from an EMBL/GenBank/DDBJ whole genome shotgun (WGS) entry which is preliminary data.</text>
</comment>
<dbReference type="Proteomes" id="UP000480185">
    <property type="component" value="Unassembled WGS sequence"/>
</dbReference>
<gene>
    <name evidence="1" type="ORF">GH754_06635</name>
</gene>
<dbReference type="Gene3D" id="3.90.1140.10">
    <property type="entry name" value="Cyclic phosphodiesterase"/>
    <property type="match status" value="1"/>
</dbReference>
<dbReference type="RefSeq" id="WP_153727929.1">
    <property type="nucleotide sequence ID" value="NZ_WJNH01000003.1"/>
</dbReference>
<accession>A0A6G1X4Z0</accession>
<keyword evidence="2" id="KW-1185">Reference proteome</keyword>
<dbReference type="OrthoDB" id="463286at2"/>
<sequence length="185" mass="21493">MYGLIAIFDERTEELIKNIWKELKEKSISTYAYEVEDRKPHITLASYNSLNKKEFIEQMDITYKNQTVIDIKFNIIGSFLNSGALFFSPTVTKDLIEIHSNHHKDFERFNDNPNSLYLPDNWIPHCTIANRLSEDKLNEVFNYCSTRYSTILGKIVNVALIDVSEKHKAPIIHSIELKHDATLLS</sequence>
<dbReference type="AlphaFoldDB" id="A0A6G1X4Z0"/>
<dbReference type="InterPro" id="IPR009097">
    <property type="entry name" value="Cyclic_Pdiesterase"/>
</dbReference>
<keyword evidence="1" id="KW-0436">Ligase</keyword>
<organism evidence="1 2">
    <name type="scientific">Salinibacillus xinjiangensis</name>
    <dbReference type="NCBI Taxonomy" id="1229268"/>
    <lineage>
        <taxon>Bacteria</taxon>
        <taxon>Bacillati</taxon>
        <taxon>Bacillota</taxon>
        <taxon>Bacilli</taxon>
        <taxon>Bacillales</taxon>
        <taxon>Bacillaceae</taxon>
        <taxon>Salinibacillus</taxon>
    </lineage>
</organism>
<evidence type="ECO:0000313" key="2">
    <source>
        <dbReference type="Proteomes" id="UP000480185"/>
    </source>
</evidence>
<name>A0A6G1X4Z0_9BACI</name>
<dbReference type="EMBL" id="WJNH01000003">
    <property type="protein sequence ID" value="MRG86007.1"/>
    <property type="molecule type" value="Genomic_DNA"/>
</dbReference>
<evidence type="ECO:0000313" key="1">
    <source>
        <dbReference type="EMBL" id="MRG86007.1"/>
    </source>
</evidence>
<dbReference type="SUPFAM" id="SSF55144">
    <property type="entry name" value="LigT-like"/>
    <property type="match status" value="1"/>
</dbReference>
<dbReference type="PANTHER" id="PTHR36039">
    <property type="match status" value="1"/>
</dbReference>
<proteinExistence type="predicted"/>
<dbReference type="PANTHER" id="PTHR36039:SF2">
    <property type="entry name" value="RNA LIGASE_CYCLIC NUCLEOTIDE PHOSPHODIESTERASE FAMILY PROTEIN"/>
    <property type="match status" value="1"/>
</dbReference>
<dbReference type="GO" id="GO:0016874">
    <property type="term" value="F:ligase activity"/>
    <property type="evidence" value="ECO:0007669"/>
    <property type="project" value="UniProtKB-KW"/>
</dbReference>